<evidence type="ECO:0000313" key="3">
    <source>
        <dbReference type="Proteomes" id="UP000016986"/>
    </source>
</evidence>
<dbReference type="EMBL" id="BATA01000027">
    <property type="protein sequence ID" value="GAD52586.1"/>
    <property type="molecule type" value="Genomic_DNA"/>
</dbReference>
<dbReference type="eggNOG" id="arCOG04728">
    <property type="taxonomic scope" value="Archaea"/>
</dbReference>
<evidence type="ECO:0000256" key="1">
    <source>
        <dbReference type="SAM" id="MobiDB-lite"/>
    </source>
</evidence>
<dbReference type="OrthoDB" id="212869at2157"/>
<comment type="caution">
    <text evidence="2">The sequence shown here is derived from an EMBL/GenBank/DDBJ whole genome shotgun (WGS) entry which is preliminary data.</text>
</comment>
<evidence type="ECO:0000313" key="2">
    <source>
        <dbReference type="EMBL" id="GAD52586.1"/>
    </source>
</evidence>
<reference evidence="2 3" key="1">
    <citation type="submission" date="2013-09" db="EMBL/GenBank/DDBJ databases">
        <title>Whole genome sequencing of Halarchaeum acidiphilum strain MH1-52-1.</title>
        <authorList>
            <person name="Shimane Y."/>
            <person name="Minegishi H."/>
            <person name="Nishi S."/>
            <person name="Echigo A."/>
            <person name="Shuto A."/>
            <person name="Konishi M."/>
            <person name="Ito T."/>
            <person name="Ohkuma M."/>
            <person name="Ohta Y."/>
            <person name="Nagano Y."/>
            <person name="Tsubouchi T."/>
            <person name="Mori K."/>
            <person name="Usui K."/>
            <person name="Kamekura M."/>
            <person name="Usami R."/>
            <person name="Takaki Y."/>
            <person name="Hatada Y."/>
        </authorList>
    </citation>
    <scope>NUCLEOTIDE SEQUENCE [LARGE SCALE GENOMIC DNA]</scope>
    <source>
        <strain evidence="2 3">JCM 16109</strain>
    </source>
</reference>
<proteinExistence type="predicted"/>
<organism evidence="2 3">
    <name type="scientific">Halarchaeum acidiphilum MH1-52-1</name>
    <dbReference type="NCBI Taxonomy" id="1261545"/>
    <lineage>
        <taxon>Archaea</taxon>
        <taxon>Methanobacteriati</taxon>
        <taxon>Methanobacteriota</taxon>
        <taxon>Stenosarchaea group</taxon>
        <taxon>Halobacteria</taxon>
        <taxon>Halobacteriales</taxon>
        <taxon>Halobacteriaceae</taxon>
    </lineage>
</organism>
<sequence>MVRVRVRDAHDGDVDSIAALTTVETGVAERLVRERRVAVAERAGGGDGTSGDGETEDDESDAIVGVVAYDVADAAVHVTRLAGETEAVAVLLDEPIGFARAEDMSVEALVPDSAAGALDAVTDAGFKAVGEGPRFAGDRTTRYRLTVDENA</sequence>
<protein>
    <recommendedName>
        <fullName evidence="4">N-acetyltransferase domain-containing protein</fullName>
    </recommendedName>
</protein>
<gene>
    <name evidence="2" type="ORF">MBEHAL_1346</name>
</gene>
<name>U2YF52_9EURY</name>
<accession>U2YF52</accession>
<dbReference type="Proteomes" id="UP000016986">
    <property type="component" value="Unassembled WGS sequence"/>
</dbReference>
<evidence type="ECO:0008006" key="4">
    <source>
        <dbReference type="Google" id="ProtNLM"/>
    </source>
</evidence>
<feature type="region of interest" description="Disordered" evidence="1">
    <location>
        <begin position="39"/>
        <end position="60"/>
    </location>
</feature>
<keyword evidence="3" id="KW-1185">Reference proteome</keyword>
<dbReference type="RefSeq" id="WP_020221517.1">
    <property type="nucleotide sequence ID" value="NZ_BANO01000070.1"/>
</dbReference>
<dbReference type="AlphaFoldDB" id="U2YF52"/>